<evidence type="ECO:0000256" key="7">
    <source>
        <dbReference type="SAM" id="Phobius"/>
    </source>
</evidence>
<dbReference type="OrthoDB" id="10021397at2759"/>
<keyword evidence="4 7" id="KW-1133">Transmembrane helix</keyword>
<feature type="transmembrane region" description="Helical" evidence="7">
    <location>
        <begin position="392"/>
        <end position="411"/>
    </location>
</feature>
<feature type="transmembrane region" description="Helical" evidence="7">
    <location>
        <begin position="102"/>
        <end position="120"/>
    </location>
</feature>
<feature type="transmembrane region" description="Helical" evidence="7">
    <location>
        <begin position="333"/>
        <end position="354"/>
    </location>
</feature>
<evidence type="ECO:0000256" key="5">
    <source>
        <dbReference type="ARBA" id="ARBA00023136"/>
    </source>
</evidence>
<feature type="transmembrane region" description="Helical" evidence="7">
    <location>
        <begin position="64"/>
        <end position="82"/>
    </location>
</feature>
<evidence type="ECO:0000259" key="8">
    <source>
        <dbReference type="PROSITE" id="PS50850"/>
    </source>
</evidence>
<dbReference type="Proteomes" id="UP000240493">
    <property type="component" value="Unassembled WGS sequence"/>
</dbReference>
<evidence type="ECO:0000256" key="2">
    <source>
        <dbReference type="ARBA" id="ARBA00022448"/>
    </source>
</evidence>
<dbReference type="Pfam" id="PF07690">
    <property type="entry name" value="MFS_1"/>
    <property type="match status" value="1"/>
</dbReference>
<dbReference type="AlphaFoldDB" id="A0A2T3YR82"/>
<keyword evidence="2" id="KW-0813">Transport</keyword>
<protein>
    <recommendedName>
        <fullName evidence="8">Major facilitator superfamily (MFS) profile domain-containing protein</fullName>
    </recommendedName>
</protein>
<evidence type="ECO:0000256" key="4">
    <source>
        <dbReference type="ARBA" id="ARBA00022989"/>
    </source>
</evidence>
<feature type="domain" description="Major facilitator superfamily (MFS) profile" evidence="8">
    <location>
        <begin position="67"/>
        <end position="553"/>
    </location>
</feature>
<dbReference type="PANTHER" id="PTHR23501:SF153">
    <property type="entry name" value="AFLATOXIN EFFLUX PUMP, PUTATIVE-RELATED"/>
    <property type="match status" value="1"/>
</dbReference>
<keyword evidence="10" id="KW-1185">Reference proteome</keyword>
<dbReference type="CDD" id="cd17502">
    <property type="entry name" value="MFS_Azr1_MDR_like"/>
    <property type="match status" value="1"/>
</dbReference>
<feature type="compositionally biased region" description="Basic and acidic residues" evidence="6">
    <location>
        <begin position="34"/>
        <end position="49"/>
    </location>
</feature>
<sequence>MTAEDMGTKVGKPQSSAPQEQDVGSRSETTQGDETARNSQEPDAKSDAKEEVDDTFQGLATPKIILLMLSSLFSMMLVALDRTIVTTAIPAITNEFNSLPDVGWYGSAYLMTCGAFQLLFGKLYTFYSAKSVLFTSILLFEIGSAICGAAPNSATLIVGRAFAGVGAAGILAGSVTTVVYSVPLKRRPAVQGALGAFFGLAIILGPLIGGAFTTHVTWRWCFYINLPIGGVVMIIVAAFLKIPKQESTKLPWKDKVLGLDPLGTLCLVPSVICLVLALQWGGSIYAWNSARIIALLTLMSVLFIAFIAIQILLPKTAMIPPRIFKIRSIWAGVWQMAFLGAGMYIFIYYLPIWFQTVKGNSAVTSGVKLLPLMLGLLVSSIIYGATVEETGYYVHAGLLGAVIMIVGAGMLTTLDVDSNSGKWIGYQVLFGFGMGATVQTPNLAAQVVLSDKDVPIALALGFFAQLIGGSVSVPAGENVLTNQLIKRLAGFPGFDRNLVTSGGATALIDALPVDLKPTVLQVYNDAIRDVFRIGLILTCLIIIGAVLLENKNTRRPPKKDGDKKGDKTGPQDEEKTIDTATEVPQKE</sequence>
<reference evidence="9 10" key="1">
    <citation type="submission" date="2016-07" db="EMBL/GenBank/DDBJ databases">
        <title>Multiple horizontal gene transfer events from other fungi enriched the ability of initially mycotrophic Trichoderma (Ascomycota) to feed on dead plant biomass.</title>
        <authorList>
            <consortium name="DOE Joint Genome Institute"/>
            <person name="Aerts A."/>
            <person name="Atanasova L."/>
            <person name="Chenthamara K."/>
            <person name="Zhang J."/>
            <person name="Grujic M."/>
            <person name="Henrissat B."/>
            <person name="Kuo A."/>
            <person name="Salamov A."/>
            <person name="Lipzen A."/>
            <person name="Labutti K."/>
            <person name="Barry K."/>
            <person name="Miao Y."/>
            <person name="Rahimi M.J."/>
            <person name="Shen Q."/>
            <person name="Grigoriev I.V."/>
            <person name="Kubicek C.P."/>
            <person name="Druzhinina I.S."/>
        </authorList>
    </citation>
    <scope>NUCLEOTIDE SEQUENCE [LARGE SCALE GENOMIC DNA]</scope>
    <source>
        <strain evidence="9 10">CBS 433.97</strain>
    </source>
</reference>
<dbReference type="FunFam" id="1.20.1720.10:FF:000012">
    <property type="entry name" value="MFS toxin efflux pump (AflT)"/>
    <property type="match status" value="1"/>
</dbReference>
<dbReference type="PANTHER" id="PTHR23501">
    <property type="entry name" value="MAJOR FACILITATOR SUPERFAMILY"/>
    <property type="match status" value="1"/>
</dbReference>
<feature type="transmembrane region" description="Helical" evidence="7">
    <location>
        <begin position="157"/>
        <end position="182"/>
    </location>
</feature>
<feature type="transmembrane region" description="Helical" evidence="7">
    <location>
        <begin position="456"/>
        <end position="475"/>
    </location>
</feature>
<gene>
    <name evidence="9" type="ORF">M441DRAFT_154241</name>
</gene>
<dbReference type="GO" id="GO:0005886">
    <property type="term" value="C:plasma membrane"/>
    <property type="evidence" value="ECO:0007669"/>
    <property type="project" value="TreeGrafter"/>
</dbReference>
<feature type="compositionally biased region" description="Basic and acidic residues" evidence="6">
    <location>
        <begin position="558"/>
        <end position="577"/>
    </location>
</feature>
<dbReference type="InterPro" id="IPR020846">
    <property type="entry name" value="MFS_dom"/>
</dbReference>
<proteinExistence type="predicted"/>
<evidence type="ECO:0000256" key="1">
    <source>
        <dbReference type="ARBA" id="ARBA00004141"/>
    </source>
</evidence>
<evidence type="ECO:0000313" key="10">
    <source>
        <dbReference type="Proteomes" id="UP000240493"/>
    </source>
</evidence>
<dbReference type="InterPro" id="IPR036259">
    <property type="entry name" value="MFS_trans_sf"/>
</dbReference>
<dbReference type="Gene3D" id="1.20.1720.10">
    <property type="entry name" value="Multidrug resistance protein D"/>
    <property type="match status" value="1"/>
</dbReference>
<evidence type="ECO:0000256" key="6">
    <source>
        <dbReference type="SAM" id="MobiDB-lite"/>
    </source>
</evidence>
<comment type="subcellular location">
    <subcellularLocation>
        <location evidence="1">Membrane</location>
        <topology evidence="1">Multi-pass membrane protein</topology>
    </subcellularLocation>
</comment>
<evidence type="ECO:0000313" key="9">
    <source>
        <dbReference type="EMBL" id="PTB35083.1"/>
    </source>
</evidence>
<dbReference type="EMBL" id="KZ679282">
    <property type="protein sequence ID" value="PTB35083.1"/>
    <property type="molecule type" value="Genomic_DNA"/>
</dbReference>
<feature type="transmembrane region" description="Helical" evidence="7">
    <location>
        <begin position="292"/>
        <end position="313"/>
    </location>
</feature>
<feature type="transmembrane region" description="Helical" evidence="7">
    <location>
        <begin position="261"/>
        <end position="280"/>
    </location>
</feature>
<evidence type="ECO:0000256" key="3">
    <source>
        <dbReference type="ARBA" id="ARBA00022692"/>
    </source>
</evidence>
<name>A0A2T3YR82_TRIA4</name>
<dbReference type="FunFam" id="1.20.1250.20:FF:000196">
    <property type="entry name" value="MFS toxin efflux pump (AflT)"/>
    <property type="match status" value="1"/>
</dbReference>
<dbReference type="InterPro" id="IPR011701">
    <property type="entry name" value="MFS"/>
</dbReference>
<dbReference type="GO" id="GO:0022857">
    <property type="term" value="F:transmembrane transporter activity"/>
    <property type="evidence" value="ECO:0007669"/>
    <property type="project" value="InterPro"/>
</dbReference>
<feature type="region of interest" description="Disordered" evidence="6">
    <location>
        <begin position="1"/>
        <end position="52"/>
    </location>
</feature>
<accession>A0A2T3YR82</accession>
<dbReference type="PROSITE" id="PS50850">
    <property type="entry name" value="MFS"/>
    <property type="match status" value="1"/>
</dbReference>
<dbReference type="Gene3D" id="1.20.1250.20">
    <property type="entry name" value="MFS general substrate transporter like domains"/>
    <property type="match status" value="1"/>
</dbReference>
<feature type="transmembrane region" description="Helical" evidence="7">
    <location>
        <begin position="366"/>
        <end position="385"/>
    </location>
</feature>
<feature type="compositionally biased region" description="Polar residues" evidence="6">
    <location>
        <begin position="13"/>
        <end position="33"/>
    </location>
</feature>
<feature type="transmembrane region" description="Helical" evidence="7">
    <location>
        <begin position="194"/>
        <end position="216"/>
    </location>
</feature>
<keyword evidence="5 7" id="KW-0472">Membrane</keyword>
<feature type="region of interest" description="Disordered" evidence="6">
    <location>
        <begin position="552"/>
        <end position="587"/>
    </location>
</feature>
<organism evidence="9 10">
    <name type="scientific">Trichoderma asperellum (strain ATCC 204424 / CBS 433.97 / NBRC 101777)</name>
    <dbReference type="NCBI Taxonomy" id="1042311"/>
    <lineage>
        <taxon>Eukaryota</taxon>
        <taxon>Fungi</taxon>
        <taxon>Dikarya</taxon>
        <taxon>Ascomycota</taxon>
        <taxon>Pezizomycotina</taxon>
        <taxon>Sordariomycetes</taxon>
        <taxon>Hypocreomycetidae</taxon>
        <taxon>Hypocreales</taxon>
        <taxon>Hypocreaceae</taxon>
        <taxon>Trichoderma</taxon>
    </lineage>
</organism>
<feature type="transmembrane region" description="Helical" evidence="7">
    <location>
        <begin position="222"/>
        <end position="240"/>
    </location>
</feature>
<feature type="transmembrane region" description="Helical" evidence="7">
    <location>
        <begin position="423"/>
        <end position="444"/>
    </location>
</feature>
<feature type="transmembrane region" description="Helical" evidence="7">
    <location>
        <begin position="530"/>
        <end position="548"/>
    </location>
</feature>
<feature type="transmembrane region" description="Helical" evidence="7">
    <location>
        <begin position="132"/>
        <end position="151"/>
    </location>
</feature>
<dbReference type="SUPFAM" id="SSF103473">
    <property type="entry name" value="MFS general substrate transporter"/>
    <property type="match status" value="1"/>
</dbReference>
<keyword evidence="3 7" id="KW-0812">Transmembrane</keyword>